<dbReference type="Pfam" id="PF25287">
    <property type="entry name" value="zf-B_box_Trim66"/>
    <property type="match status" value="1"/>
</dbReference>
<evidence type="ECO:0000256" key="3">
    <source>
        <dbReference type="ARBA" id="ARBA00022833"/>
    </source>
</evidence>
<feature type="domain" description="B box-type" evidence="5">
    <location>
        <begin position="33"/>
        <end position="80"/>
    </location>
</feature>
<gene>
    <name evidence="6" type="ORF">RIMI_LOCUS21359500</name>
</gene>
<keyword evidence="2 4" id="KW-0863">Zinc-finger</keyword>
<dbReference type="PANTHER" id="PTHR45915">
    <property type="entry name" value="TRANSCRIPTION INTERMEDIARY FACTOR"/>
    <property type="match status" value="1"/>
</dbReference>
<evidence type="ECO:0000256" key="1">
    <source>
        <dbReference type="ARBA" id="ARBA00004123"/>
    </source>
</evidence>
<dbReference type="PANTHER" id="PTHR45915:SF8">
    <property type="entry name" value="TRIPARTITE MOTIF CONTAINING 28"/>
    <property type="match status" value="1"/>
</dbReference>
<protein>
    <recommendedName>
        <fullName evidence="5">B box-type domain-containing protein</fullName>
    </recommendedName>
</protein>
<evidence type="ECO:0000256" key="4">
    <source>
        <dbReference type="PROSITE-ProRule" id="PRU00024"/>
    </source>
</evidence>
<dbReference type="PROSITE" id="PS50119">
    <property type="entry name" value="ZF_BBOX"/>
    <property type="match status" value="1"/>
</dbReference>
<sequence>MVNCPVCKNQCYQKEIVENYFLREDASADQAAETIQRCTSCEDNAIANSYCIDCTEWLCETCVEAHQRVKYTKDHTVKVTG</sequence>
<dbReference type="Proteomes" id="UP001176940">
    <property type="component" value="Unassembled WGS sequence"/>
</dbReference>
<keyword evidence="2 4" id="KW-0479">Metal-binding</keyword>
<evidence type="ECO:0000256" key="2">
    <source>
        <dbReference type="ARBA" id="ARBA00022771"/>
    </source>
</evidence>
<comment type="caution">
    <text evidence="6">The sequence shown here is derived from an EMBL/GenBank/DDBJ whole genome shotgun (WGS) entry which is preliminary data.</text>
</comment>
<comment type="subcellular location">
    <subcellularLocation>
        <location evidence="1">Nucleus</location>
    </subcellularLocation>
</comment>
<dbReference type="InterPro" id="IPR037372">
    <property type="entry name" value="TRIM66_Bbox1_Znf"/>
</dbReference>
<accession>A0ABN9MI69</accession>
<dbReference type="EMBL" id="CAUEEQ010074983">
    <property type="protein sequence ID" value="CAJ0966480.1"/>
    <property type="molecule type" value="Genomic_DNA"/>
</dbReference>
<dbReference type="InterPro" id="IPR000315">
    <property type="entry name" value="Znf_B-box"/>
</dbReference>
<reference evidence="6" key="1">
    <citation type="submission" date="2023-07" db="EMBL/GenBank/DDBJ databases">
        <authorList>
            <person name="Stuckert A."/>
        </authorList>
    </citation>
    <scope>NUCLEOTIDE SEQUENCE</scope>
</reference>
<feature type="non-terminal residue" evidence="6">
    <location>
        <position position="81"/>
    </location>
</feature>
<evidence type="ECO:0000313" key="7">
    <source>
        <dbReference type="Proteomes" id="UP001176940"/>
    </source>
</evidence>
<keyword evidence="7" id="KW-1185">Reference proteome</keyword>
<organism evidence="6 7">
    <name type="scientific">Ranitomeya imitator</name>
    <name type="common">mimic poison frog</name>
    <dbReference type="NCBI Taxonomy" id="111125"/>
    <lineage>
        <taxon>Eukaryota</taxon>
        <taxon>Metazoa</taxon>
        <taxon>Chordata</taxon>
        <taxon>Craniata</taxon>
        <taxon>Vertebrata</taxon>
        <taxon>Euteleostomi</taxon>
        <taxon>Amphibia</taxon>
        <taxon>Batrachia</taxon>
        <taxon>Anura</taxon>
        <taxon>Neobatrachia</taxon>
        <taxon>Hyloidea</taxon>
        <taxon>Dendrobatidae</taxon>
        <taxon>Dendrobatinae</taxon>
        <taxon>Ranitomeya</taxon>
    </lineage>
</organism>
<evidence type="ECO:0000259" key="5">
    <source>
        <dbReference type="PROSITE" id="PS50119"/>
    </source>
</evidence>
<dbReference type="Gene3D" id="3.30.160.60">
    <property type="entry name" value="Classic Zinc Finger"/>
    <property type="match status" value="1"/>
</dbReference>
<keyword evidence="3" id="KW-0862">Zinc</keyword>
<name>A0ABN9MI69_9NEOB</name>
<dbReference type="SMART" id="SM00336">
    <property type="entry name" value="BBOX"/>
    <property type="match status" value="1"/>
</dbReference>
<proteinExistence type="predicted"/>
<evidence type="ECO:0000313" key="6">
    <source>
        <dbReference type="EMBL" id="CAJ0966480.1"/>
    </source>
</evidence>